<dbReference type="RefSeq" id="WP_203831773.1">
    <property type="nucleotide sequence ID" value="NZ_BONH01000007.1"/>
</dbReference>
<dbReference type="EMBL" id="BONH01000007">
    <property type="protein sequence ID" value="GIF96974.1"/>
    <property type="molecule type" value="Genomic_DNA"/>
</dbReference>
<dbReference type="Proteomes" id="UP000659904">
    <property type="component" value="Unassembled WGS sequence"/>
</dbReference>
<feature type="region of interest" description="Disordered" evidence="1">
    <location>
        <begin position="53"/>
        <end position="75"/>
    </location>
</feature>
<comment type="caution">
    <text evidence="2">The sequence shown here is derived from an EMBL/GenBank/DDBJ whole genome shotgun (WGS) entry which is preliminary data.</text>
</comment>
<protein>
    <submittedName>
        <fullName evidence="2">Uncharacterized protein</fullName>
    </submittedName>
</protein>
<proteinExistence type="predicted"/>
<evidence type="ECO:0000313" key="3">
    <source>
        <dbReference type="Proteomes" id="UP000659904"/>
    </source>
</evidence>
<evidence type="ECO:0000313" key="2">
    <source>
        <dbReference type="EMBL" id="GIF96974.1"/>
    </source>
</evidence>
<gene>
    <name evidence="2" type="ORF">Cci01nite_20680</name>
</gene>
<reference evidence="2 3" key="1">
    <citation type="submission" date="2021-01" db="EMBL/GenBank/DDBJ databases">
        <title>Whole genome shotgun sequence of Catellatospora citrea NBRC 14495.</title>
        <authorList>
            <person name="Komaki H."/>
            <person name="Tamura T."/>
        </authorList>
    </citation>
    <scope>NUCLEOTIDE SEQUENCE [LARGE SCALE GENOMIC DNA]</scope>
    <source>
        <strain evidence="2 3">NBRC 14495</strain>
    </source>
</reference>
<dbReference type="AlphaFoldDB" id="A0A8J3KA71"/>
<sequence>MTDLRYRMIMALNAIDLGNPLCEQVASVCAEISEQYCAELHIASEVEQIMLSHDPLAGSGRTPGDGPGSTVRMPA</sequence>
<evidence type="ECO:0000256" key="1">
    <source>
        <dbReference type="SAM" id="MobiDB-lite"/>
    </source>
</evidence>
<keyword evidence="3" id="KW-1185">Reference proteome</keyword>
<organism evidence="2 3">
    <name type="scientific">Catellatospora citrea</name>
    <dbReference type="NCBI Taxonomy" id="53366"/>
    <lineage>
        <taxon>Bacteria</taxon>
        <taxon>Bacillati</taxon>
        <taxon>Actinomycetota</taxon>
        <taxon>Actinomycetes</taxon>
        <taxon>Micromonosporales</taxon>
        <taxon>Micromonosporaceae</taxon>
        <taxon>Catellatospora</taxon>
    </lineage>
</organism>
<accession>A0A8J3KA71</accession>
<name>A0A8J3KA71_9ACTN</name>